<proteinExistence type="inferred from homology"/>
<dbReference type="Proteomes" id="UP001201873">
    <property type="component" value="Unassembled WGS sequence"/>
</dbReference>
<dbReference type="RefSeq" id="WP_248825822.1">
    <property type="nucleotide sequence ID" value="NZ_JALKFT010000019.1"/>
</dbReference>
<keyword evidence="2" id="KW-0560">Oxidoreductase</keyword>
<evidence type="ECO:0000313" key="4">
    <source>
        <dbReference type="Proteomes" id="UP001201873"/>
    </source>
</evidence>
<evidence type="ECO:0000256" key="1">
    <source>
        <dbReference type="ARBA" id="ARBA00006484"/>
    </source>
</evidence>
<dbReference type="PANTHER" id="PTHR43669:SF3">
    <property type="entry name" value="ALCOHOL DEHYDROGENASE, PUTATIVE (AFU_ORTHOLOGUE AFUA_3G03445)-RELATED"/>
    <property type="match status" value="1"/>
</dbReference>
<evidence type="ECO:0000313" key="3">
    <source>
        <dbReference type="EMBL" id="MCK9877601.1"/>
    </source>
</evidence>
<name>A0ABT0K1A7_9ACTN</name>
<comment type="similarity">
    <text evidence="1">Belongs to the short-chain dehydrogenases/reductases (SDR) family.</text>
</comment>
<organism evidence="3 4">
    <name type="scientific">Frankia umida</name>
    <dbReference type="NCBI Taxonomy" id="573489"/>
    <lineage>
        <taxon>Bacteria</taxon>
        <taxon>Bacillati</taxon>
        <taxon>Actinomycetota</taxon>
        <taxon>Actinomycetes</taxon>
        <taxon>Frankiales</taxon>
        <taxon>Frankiaceae</taxon>
        <taxon>Frankia</taxon>
    </lineage>
</organism>
<dbReference type="PANTHER" id="PTHR43669">
    <property type="entry name" value="5-KETO-D-GLUCONATE 5-REDUCTASE"/>
    <property type="match status" value="1"/>
</dbReference>
<reference evidence="3 4" key="1">
    <citation type="submission" date="2022-04" db="EMBL/GenBank/DDBJ databases">
        <title>Genome diversity in the genus Frankia.</title>
        <authorList>
            <person name="Carlos-Shanley C."/>
            <person name="Hahn D."/>
        </authorList>
    </citation>
    <scope>NUCLEOTIDE SEQUENCE [LARGE SCALE GENOMIC DNA]</scope>
    <source>
        <strain evidence="3 4">Ag45/Mut15</strain>
    </source>
</reference>
<accession>A0ABT0K1A7</accession>
<evidence type="ECO:0000256" key="2">
    <source>
        <dbReference type="ARBA" id="ARBA00023002"/>
    </source>
</evidence>
<protein>
    <submittedName>
        <fullName evidence="3">SDR family NAD(P)-dependent oxidoreductase</fullName>
    </submittedName>
</protein>
<dbReference type="InterPro" id="IPR002347">
    <property type="entry name" value="SDR_fam"/>
</dbReference>
<gene>
    <name evidence="3" type="ORF">MXD59_17780</name>
</gene>
<sequence length="282" mass="28651">MSSTRARATTQVEAGATTDANARADAGAANDAAAKAAVPAVPAVAAPDGGEVTSRGLVVVGPGASFGVELLRRFGEEGFALGVVTRSAETLGRIRGELAAQELTVSGLVADVTDAAGLTRAIERVATEIGGLTALVYNAKISIRGAALTVAPATLTETFAVNVTGALATIQAGVGPLTQRPGATIVLTSTSPRTAPVAGRFTLAVGKSGLTALAEALRPVLAARGVRLRTVLLDGRIAPDGPLRPRDVAEHFWQAYAAPRGDIFRLAPVRRDTPVAQLPLEV</sequence>
<keyword evidence="4" id="KW-1185">Reference proteome</keyword>
<dbReference type="InterPro" id="IPR036291">
    <property type="entry name" value="NAD(P)-bd_dom_sf"/>
</dbReference>
<dbReference type="EMBL" id="JALKFT010000019">
    <property type="protein sequence ID" value="MCK9877601.1"/>
    <property type="molecule type" value="Genomic_DNA"/>
</dbReference>
<comment type="caution">
    <text evidence="3">The sequence shown here is derived from an EMBL/GenBank/DDBJ whole genome shotgun (WGS) entry which is preliminary data.</text>
</comment>
<dbReference type="Pfam" id="PF00106">
    <property type="entry name" value="adh_short"/>
    <property type="match status" value="1"/>
</dbReference>
<dbReference type="SUPFAM" id="SSF51735">
    <property type="entry name" value="NAD(P)-binding Rossmann-fold domains"/>
    <property type="match status" value="1"/>
</dbReference>
<dbReference type="Gene3D" id="3.40.50.720">
    <property type="entry name" value="NAD(P)-binding Rossmann-like Domain"/>
    <property type="match status" value="1"/>
</dbReference>